<keyword evidence="1" id="KW-0812">Transmembrane</keyword>
<sequence>MLKTTPLPEFQSDHSKSFRFLPGLNCDVIRRSSGSLRLIVIKHVVVFEKLNQHKLISKFSQFSNLLDNLIQTVYFLYIILFIDKNSIRRRSRVFSIIADWWIGFLFSAFLIFNPYFDAAEWLSSTINCLMQIKLFVIICMVDDIDYHRSKDKIIVKMKGLIKIPNKVEHFQKLKQKHSHIKI</sequence>
<comment type="caution">
    <text evidence="2">The sequence shown here is derived from an EMBL/GenBank/DDBJ whole genome shotgun (WGS) entry which is preliminary data.</text>
</comment>
<reference evidence="2 3" key="1">
    <citation type="journal article" date="2018" name="Sci. Rep.">
        <title>Genomic signatures of local adaptation to the degree of environmental predictability in rotifers.</title>
        <authorList>
            <person name="Franch-Gras L."/>
            <person name="Hahn C."/>
            <person name="Garcia-Roger E.M."/>
            <person name="Carmona M.J."/>
            <person name="Serra M."/>
            <person name="Gomez A."/>
        </authorList>
    </citation>
    <scope>NUCLEOTIDE SEQUENCE [LARGE SCALE GENOMIC DNA]</scope>
    <source>
        <strain evidence="2">HYR1</strain>
    </source>
</reference>
<organism evidence="2 3">
    <name type="scientific">Brachionus plicatilis</name>
    <name type="common">Marine rotifer</name>
    <name type="synonym">Brachionus muelleri</name>
    <dbReference type="NCBI Taxonomy" id="10195"/>
    <lineage>
        <taxon>Eukaryota</taxon>
        <taxon>Metazoa</taxon>
        <taxon>Spiralia</taxon>
        <taxon>Gnathifera</taxon>
        <taxon>Rotifera</taxon>
        <taxon>Eurotatoria</taxon>
        <taxon>Monogononta</taxon>
        <taxon>Pseudotrocha</taxon>
        <taxon>Ploima</taxon>
        <taxon>Brachionidae</taxon>
        <taxon>Brachionus</taxon>
    </lineage>
</organism>
<name>A0A3M7P9W9_BRAPC</name>
<evidence type="ECO:0000313" key="2">
    <source>
        <dbReference type="EMBL" id="RMZ95832.1"/>
    </source>
</evidence>
<dbReference type="AlphaFoldDB" id="A0A3M7P9W9"/>
<evidence type="ECO:0000256" key="1">
    <source>
        <dbReference type="SAM" id="Phobius"/>
    </source>
</evidence>
<protein>
    <submittedName>
        <fullName evidence="2">Uncharacterized protein</fullName>
    </submittedName>
</protein>
<evidence type="ECO:0000313" key="3">
    <source>
        <dbReference type="Proteomes" id="UP000276133"/>
    </source>
</evidence>
<feature type="transmembrane region" description="Helical" evidence="1">
    <location>
        <begin position="94"/>
        <end position="115"/>
    </location>
</feature>
<keyword evidence="1" id="KW-1133">Transmembrane helix</keyword>
<gene>
    <name evidence="2" type="ORF">BpHYR1_001661</name>
</gene>
<accession>A0A3M7P9W9</accession>
<keyword evidence="3" id="KW-1185">Reference proteome</keyword>
<feature type="transmembrane region" description="Helical" evidence="1">
    <location>
        <begin position="65"/>
        <end position="82"/>
    </location>
</feature>
<dbReference type="Proteomes" id="UP000276133">
    <property type="component" value="Unassembled WGS sequence"/>
</dbReference>
<keyword evidence="1" id="KW-0472">Membrane</keyword>
<proteinExistence type="predicted"/>
<feature type="transmembrane region" description="Helical" evidence="1">
    <location>
        <begin position="121"/>
        <end position="141"/>
    </location>
</feature>
<dbReference type="EMBL" id="REGN01012330">
    <property type="protein sequence ID" value="RMZ95832.1"/>
    <property type="molecule type" value="Genomic_DNA"/>
</dbReference>